<keyword evidence="1" id="KW-1133">Transmembrane helix</keyword>
<dbReference type="EMBL" id="JACJHT010000001">
    <property type="protein sequence ID" value="MBA9038266.1"/>
    <property type="molecule type" value="Genomic_DNA"/>
</dbReference>
<keyword evidence="3" id="KW-1185">Reference proteome</keyword>
<feature type="transmembrane region" description="Helical" evidence="1">
    <location>
        <begin position="35"/>
        <end position="55"/>
    </location>
</feature>
<reference evidence="2" key="1">
    <citation type="submission" date="2020-08" db="EMBL/GenBank/DDBJ databases">
        <title>Functional genomics of gut bacteria from endangered species of beetles.</title>
        <authorList>
            <person name="Carlos-Shanley C."/>
        </authorList>
    </citation>
    <scope>NUCLEOTIDE SEQUENCE [LARGE SCALE GENOMIC DNA]</scope>
    <source>
        <strain evidence="2">S00060</strain>
    </source>
</reference>
<proteinExistence type="predicted"/>
<name>A0A7W3RDE4_PRIAR</name>
<feature type="transmembrane region" description="Helical" evidence="1">
    <location>
        <begin position="7"/>
        <end position="29"/>
    </location>
</feature>
<evidence type="ECO:0000256" key="1">
    <source>
        <dbReference type="SAM" id="Phobius"/>
    </source>
</evidence>
<dbReference type="RefSeq" id="WP_013057090.1">
    <property type="nucleotide sequence ID" value="NZ_CP169254.1"/>
</dbReference>
<keyword evidence="1" id="KW-0472">Membrane</keyword>
<organism evidence="2 3">
    <name type="scientific">Priestia aryabhattai</name>
    <name type="common">Bacillus aryabhattai</name>
    <dbReference type="NCBI Taxonomy" id="412384"/>
    <lineage>
        <taxon>Bacteria</taxon>
        <taxon>Bacillati</taxon>
        <taxon>Bacillota</taxon>
        <taxon>Bacilli</taxon>
        <taxon>Bacillales</taxon>
        <taxon>Bacillaceae</taxon>
        <taxon>Priestia</taxon>
    </lineage>
</organism>
<comment type="caution">
    <text evidence="2">The sequence shown here is derived from an EMBL/GenBank/DDBJ whole genome shotgun (WGS) entry which is preliminary data.</text>
</comment>
<dbReference type="AlphaFoldDB" id="A0A7W3RDE4"/>
<evidence type="ECO:0000313" key="2">
    <source>
        <dbReference type="EMBL" id="MBA9038266.1"/>
    </source>
</evidence>
<dbReference type="Proteomes" id="UP000543174">
    <property type="component" value="Unassembled WGS sequence"/>
</dbReference>
<protein>
    <submittedName>
        <fullName evidence="2">Uncharacterized protein</fullName>
    </submittedName>
</protein>
<gene>
    <name evidence="2" type="ORF">HNP21_001355</name>
</gene>
<accession>A0A7W3RDE4</accession>
<sequence length="66" mass="7732">MEENMMFAWIASWLALAGQLVFFMGVALFTGDWRYMMWSFMISIIVGIPSIIGTYKRNQQLKAYKK</sequence>
<evidence type="ECO:0000313" key="3">
    <source>
        <dbReference type="Proteomes" id="UP000543174"/>
    </source>
</evidence>
<keyword evidence="1" id="KW-0812">Transmembrane</keyword>